<dbReference type="Gene3D" id="3.30.300.30">
    <property type="match status" value="1"/>
</dbReference>
<dbReference type="NCBIfam" id="TIGR01733">
    <property type="entry name" value="AA-adenyl-dom"/>
    <property type="match status" value="1"/>
</dbReference>
<dbReference type="Proteomes" id="UP001596104">
    <property type="component" value="Unassembled WGS sequence"/>
</dbReference>
<dbReference type="InterPro" id="IPR009081">
    <property type="entry name" value="PP-bd_ACP"/>
</dbReference>
<dbReference type="PROSITE" id="PS00455">
    <property type="entry name" value="AMP_BINDING"/>
    <property type="match status" value="1"/>
</dbReference>
<dbReference type="InterPro" id="IPR042099">
    <property type="entry name" value="ANL_N_sf"/>
</dbReference>
<feature type="transmembrane region" description="Helical" evidence="1">
    <location>
        <begin position="1153"/>
        <end position="1179"/>
    </location>
</feature>
<evidence type="ECO:0000313" key="3">
    <source>
        <dbReference type="EMBL" id="MFC5396863.1"/>
    </source>
</evidence>
<dbReference type="InterPro" id="IPR045851">
    <property type="entry name" value="AMP-bd_C_sf"/>
</dbReference>
<dbReference type="Gene3D" id="2.160.10.10">
    <property type="entry name" value="Hexapeptide repeat proteins"/>
    <property type="match status" value="3"/>
</dbReference>
<organism evidence="3 4">
    <name type="scientific">Bosea vestrisii</name>
    <dbReference type="NCBI Taxonomy" id="151416"/>
    <lineage>
        <taxon>Bacteria</taxon>
        <taxon>Pseudomonadati</taxon>
        <taxon>Pseudomonadota</taxon>
        <taxon>Alphaproteobacteria</taxon>
        <taxon>Hyphomicrobiales</taxon>
        <taxon>Boseaceae</taxon>
        <taxon>Bosea</taxon>
    </lineage>
</organism>
<reference evidence="4" key="1">
    <citation type="journal article" date="2019" name="Int. J. Syst. Evol. Microbiol.">
        <title>The Global Catalogue of Microorganisms (GCM) 10K type strain sequencing project: providing services to taxonomists for standard genome sequencing and annotation.</title>
        <authorList>
            <consortium name="The Broad Institute Genomics Platform"/>
            <consortium name="The Broad Institute Genome Sequencing Center for Infectious Disease"/>
            <person name="Wu L."/>
            <person name="Ma J."/>
        </authorList>
    </citation>
    <scope>NUCLEOTIDE SEQUENCE [LARGE SCALE GENOMIC DNA]</scope>
    <source>
        <strain evidence="4">CGMCC 1.16326</strain>
    </source>
</reference>
<dbReference type="RefSeq" id="WP_377013628.1">
    <property type="nucleotide sequence ID" value="NZ_JBHSLV010000078.1"/>
</dbReference>
<dbReference type="SUPFAM" id="SSF47336">
    <property type="entry name" value="ACP-like"/>
    <property type="match status" value="1"/>
</dbReference>
<dbReference type="InterPro" id="IPR036736">
    <property type="entry name" value="ACP-like_sf"/>
</dbReference>
<feature type="transmembrane region" description="Helical" evidence="1">
    <location>
        <begin position="638"/>
        <end position="661"/>
    </location>
</feature>
<dbReference type="CDD" id="cd05930">
    <property type="entry name" value="A_NRPS"/>
    <property type="match status" value="1"/>
</dbReference>
<feature type="transmembrane region" description="Helical" evidence="1">
    <location>
        <begin position="909"/>
        <end position="938"/>
    </location>
</feature>
<feature type="transmembrane region" description="Helical" evidence="1">
    <location>
        <begin position="1124"/>
        <end position="1141"/>
    </location>
</feature>
<evidence type="ECO:0000259" key="2">
    <source>
        <dbReference type="PROSITE" id="PS50075"/>
    </source>
</evidence>
<dbReference type="Pfam" id="PF13193">
    <property type="entry name" value="AMP-binding_C"/>
    <property type="match status" value="1"/>
</dbReference>
<keyword evidence="4" id="KW-1185">Reference proteome</keyword>
<evidence type="ECO:0000313" key="4">
    <source>
        <dbReference type="Proteomes" id="UP001596104"/>
    </source>
</evidence>
<dbReference type="Pfam" id="PF00550">
    <property type="entry name" value="PP-binding"/>
    <property type="match status" value="1"/>
</dbReference>
<dbReference type="InterPro" id="IPR025110">
    <property type="entry name" value="AMP-bd_C"/>
</dbReference>
<dbReference type="InterPro" id="IPR010071">
    <property type="entry name" value="AA_adenyl_dom"/>
</dbReference>
<dbReference type="InterPro" id="IPR012728">
    <property type="entry name" value="Pls/PosA_C"/>
</dbReference>
<dbReference type="PANTHER" id="PTHR45527:SF1">
    <property type="entry name" value="FATTY ACID SYNTHASE"/>
    <property type="match status" value="1"/>
</dbReference>
<dbReference type="Pfam" id="PF00501">
    <property type="entry name" value="AMP-binding"/>
    <property type="match status" value="1"/>
</dbReference>
<keyword evidence="1" id="KW-0472">Membrane</keyword>
<dbReference type="InterPro" id="IPR020845">
    <property type="entry name" value="AMP-binding_CS"/>
</dbReference>
<dbReference type="PROSITE" id="PS50075">
    <property type="entry name" value="CARRIER"/>
    <property type="match status" value="1"/>
</dbReference>
<dbReference type="InterPro" id="IPR000873">
    <property type="entry name" value="AMP-dep_synth/lig_dom"/>
</dbReference>
<gene>
    <name evidence="3" type="ORF">ACFPPC_29870</name>
</gene>
<dbReference type="EMBL" id="JBHSLV010000078">
    <property type="protein sequence ID" value="MFC5396863.1"/>
    <property type="molecule type" value="Genomic_DNA"/>
</dbReference>
<keyword evidence="1" id="KW-1133">Transmembrane helix</keyword>
<feature type="transmembrane region" description="Helical" evidence="1">
    <location>
        <begin position="713"/>
        <end position="731"/>
    </location>
</feature>
<feature type="transmembrane region" description="Helical" evidence="1">
    <location>
        <begin position="870"/>
        <end position="894"/>
    </location>
</feature>
<protein>
    <submittedName>
        <fullName evidence="3">Pls/PosA family non-ribosomal peptide synthetase</fullName>
    </submittedName>
</protein>
<keyword evidence="1" id="KW-0812">Transmembrane</keyword>
<dbReference type="SUPFAM" id="SSF51161">
    <property type="entry name" value="Trimeric LpxA-like enzymes"/>
    <property type="match status" value="3"/>
</dbReference>
<feature type="transmembrane region" description="Helical" evidence="1">
    <location>
        <begin position="673"/>
        <end position="693"/>
    </location>
</feature>
<name>A0ABW0HI22_9HYPH</name>
<dbReference type="NCBIfam" id="TIGR02353">
    <property type="entry name" value="NRPS_term_dom"/>
    <property type="match status" value="1"/>
</dbReference>
<comment type="caution">
    <text evidence="3">The sequence shown here is derived from an EMBL/GenBank/DDBJ whole genome shotgun (WGS) entry which is preliminary data.</text>
</comment>
<dbReference type="Gene3D" id="3.40.50.12780">
    <property type="entry name" value="N-terminal domain of ligase-like"/>
    <property type="match status" value="1"/>
</dbReference>
<dbReference type="PANTHER" id="PTHR45527">
    <property type="entry name" value="NONRIBOSOMAL PEPTIDE SYNTHETASE"/>
    <property type="match status" value="1"/>
</dbReference>
<accession>A0ABW0HI22</accession>
<dbReference type="Gene3D" id="1.10.1200.10">
    <property type="entry name" value="ACP-like"/>
    <property type="match status" value="1"/>
</dbReference>
<feature type="domain" description="Carrier" evidence="2">
    <location>
        <begin position="535"/>
        <end position="612"/>
    </location>
</feature>
<sequence length="1346" mass="144946">MNDITTVSAGGADTGATALAMLAGEKRPELLRDEVLAEIFAASVSARPDHPAMICGERRLSYAQVWAEAQKQARGLALSGVGPGDMVGLWMARGIELLVAQIAITLSGAAWLPFDAEAPVERIATCLNDASAKGLVTQTDWKARAAATERTVWCPSQLAEASDGKPMPARPAGLTQDHPAYLIYTSGSTGTPKAIVISQRNICHFLRSGNALYGMGPEDVVFQGASVAFDLSMEEIWTPYLVGATLFVATPQMMGDAEKLPSILNEAGVTVIDTVPTLLGILPSDVPSLKLILLGGEALPPSIVQKWSKPGRRIFNTYGPTEATVVATAAPVEPGETVTIGRPIPNYTAYIVDDEMKLTGVGQQGELLIGGPGVAKGYHLRPELTAEKFIANPFGGSGGDPVLYRSGDAVSLDENGNIVFHGRIDDQVKIRGFRVELGEIETALSDEAGISQAAVVLRTDDGIERLVAFLVGEPGVQIEGSVLRASLREKLPPYMIPAHFEPVGSLPRMISGKVDRKMLKAAPLTAPAASGEQEPPRNETEAALLDAAKRVLGAQALPLEADFFIDLGGHSLLAARFISIVRETPAYAGITLQDVYGARTLRAMAALLDSRGIQAEQDLSFTPPPLRRRFLCGLAQAIALPIIISLSTAQWLGIFVSYMLLSGEELSAMAQVFALLGIYVAITLATGFIAIGLKWLVLGKTKPGTYPLWGVYYFRWWFASRVAGLVHIKWLQGTPVMRFYWRLLGAKVGRDVIISDYEAGAIDLVTLGDGTTLGSKTTFANAEAVGADFIIGRITIGKDVYAGSSVVFGHGCTVGDHAEIGDLTAIAPGATIGTAEIWDGSPARKTGIVDVEALPPQAEASAGRRAAMTLFYIVMLIVLPPISLLPIFPAFWLFDRIDNWVATWSDVSYLWYLPILTWPTAIGLITVTVFLICALRWAILPRVSSGTYSIHSGFYARKWTVALATEVTLETLSSLFATIYMRFWYRMMGASIGQGAEISTNLSGRYDITGIGAGNFIADEVIFGDEDMRRGYMRLDMTRTGEQVFVGNDAVVPPGAVIPDKVLIGIKSKPPANELMSPGDTWFGSPPIKLPTRQKVDLGADWTYKPSTGKQLARAVFEALHTSFPAMLFITFGTLAVDLVLQQKIFDRDWAGLALAFMGCAVLIAITQALICALMKWLLMGVYKPVMKPMWSFWAMRTEAIAVLYWGLGGKVLFDYLRGTPFLPWFLRLFGAQYGQGVWLDSTDITEFDCIKVGDFCTVNAHSALQTHLYEDRVMKVGRVTLGKGVCVGAGATVLYDTHVGDYAQIGLLTVIMKGENLPANTRWEGAPAVPASGVLGERPAAHRST</sequence>
<evidence type="ECO:0000256" key="1">
    <source>
        <dbReference type="SAM" id="Phobius"/>
    </source>
</evidence>
<proteinExistence type="predicted"/>
<dbReference type="SUPFAM" id="SSF56801">
    <property type="entry name" value="Acetyl-CoA synthetase-like"/>
    <property type="match status" value="1"/>
</dbReference>
<dbReference type="InterPro" id="IPR011004">
    <property type="entry name" value="Trimer_LpxA-like_sf"/>
</dbReference>